<evidence type="ECO:0000256" key="1">
    <source>
        <dbReference type="ARBA" id="ARBA00004123"/>
    </source>
</evidence>
<feature type="region of interest" description="Disordered" evidence="7">
    <location>
        <begin position="1"/>
        <end position="43"/>
    </location>
</feature>
<evidence type="ECO:0000256" key="6">
    <source>
        <dbReference type="ARBA" id="ARBA00023242"/>
    </source>
</evidence>
<dbReference type="PANTHER" id="PTHR40621">
    <property type="entry name" value="TRANSCRIPTION FACTOR KAPC-RELATED"/>
    <property type="match status" value="1"/>
</dbReference>
<dbReference type="OrthoDB" id="5218140at2759"/>
<dbReference type="AlphaFoldDB" id="A0A9P4YVT2"/>
<dbReference type="Proteomes" id="UP000749293">
    <property type="component" value="Unassembled WGS sequence"/>
</dbReference>
<protein>
    <recommendedName>
        <fullName evidence="10">BZIP domain-containing protein</fullName>
    </recommendedName>
</protein>
<gene>
    <name evidence="8" type="ORF">GMORB2_6148</name>
</gene>
<dbReference type="SUPFAM" id="SSF57959">
    <property type="entry name" value="Leucine zipper domain"/>
    <property type="match status" value="1"/>
</dbReference>
<feature type="region of interest" description="Disordered" evidence="7">
    <location>
        <begin position="232"/>
        <end position="258"/>
    </location>
</feature>
<dbReference type="EMBL" id="JAANYQ010000006">
    <property type="protein sequence ID" value="KAF4123447.1"/>
    <property type="molecule type" value="Genomic_DNA"/>
</dbReference>
<keyword evidence="3" id="KW-0805">Transcription regulation</keyword>
<comment type="caution">
    <text evidence="8">The sequence shown here is derived from an EMBL/GenBank/DDBJ whole genome shotgun (WGS) entry which is preliminary data.</text>
</comment>
<evidence type="ECO:0000256" key="3">
    <source>
        <dbReference type="ARBA" id="ARBA00023015"/>
    </source>
</evidence>
<evidence type="ECO:0000313" key="9">
    <source>
        <dbReference type="Proteomes" id="UP000749293"/>
    </source>
</evidence>
<keyword evidence="4" id="KW-0238">DNA-binding</keyword>
<dbReference type="PANTHER" id="PTHR40621:SF11">
    <property type="entry name" value="TRANSCRIPTION FACTOR KAPC-RELATED"/>
    <property type="match status" value="1"/>
</dbReference>
<dbReference type="GO" id="GO:0000976">
    <property type="term" value="F:transcription cis-regulatory region binding"/>
    <property type="evidence" value="ECO:0007669"/>
    <property type="project" value="InterPro"/>
</dbReference>
<sequence length="398" mass="43034">MTSTNKDDHEDPATKSRQQNQARRAQVRSAQIRHRQRKADHQRQLELDMTEYQSLIAQIEGETAVLRRQNAAMRAQLDAAGISVAAHEWSGSVDSSDASASGDEYYSVSDDGAGAYPELFPSVDMDRLTVTLAVDDTMGSPALQISGRGSGSSNSSSSSSSSSSSGSSSASYSHRTGTSSAATSPPTTTTSTTLTTYLNPVQEEAAVNFILALEHVCWSHFMLGDFPHHHDGDDPHHDDVQIKPDTVGHDADSRAPHDDDYGHALMASTYCMGNAPSPVFDYTMEALFNNIDFNPTPTPSSPPAMEWQSPSSSMTLANLFGLASSLNPGDEDLTPVQAWFELADRYNPAALIDSGILESLKRELRGVVHCLYYGAVMERVAFENVLSRVMKGFDACSL</sequence>
<dbReference type="Gene3D" id="1.20.5.170">
    <property type="match status" value="1"/>
</dbReference>
<dbReference type="CDD" id="cd14688">
    <property type="entry name" value="bZIP_YAP"/>
    <property type="match status" value="1"/>
</dbReference>
<comment type="subcellular location">
    <subcellularLocation>
        <location evidence="1">Nucleus</location>
    </subcellularLocation>
</comment>
<feature type="compositionally biased region" description="Basic and acidic residues" evidence="7">
    <location>
        <begin position="1"/>
        <end position="14"/>
    </location>
</feature>
<evidence type="ECO:0000256" key="2">
    <source>
        <dbReference type="ARBA" id="ARBA00007163"/>
    </source>
</evidence>
<evidence type="ECO:0008006" key="10">
    <source>
        <dbReference type="Google" id="ProtNLM"/>
    </source>
</evidence>
<evidence type="ECO:0000256" key="7">
    <source>
        <dbReference type="SAM" id="MobiDB-lite"/>
    </source>
</evidence>
<dbReference type="RefSeq" id="XP_035322099.1">
    <property type="nucleotide sequence ID" value="XM_035468118.1"/>
</dbReference>
<proteinExistence type="inferred from homology"/>
<feature type="compositionally biased region" description="Low complexity" evidence="7">
    <location>
        <begin position="151"/>
        <end position="191"/>
    </location>
</feature>
<evidence type="ECO:0000256" key="4">
    <source>
        <dbReference type="ARBA" id="ARBA00023125"/>
    </source>
</evidence>
<keyword evidence="9" id="KW-1185">Reference proteome</keyword>
<name>A0A9P4YVT2_9HYPO</name>
<reference evidence="8" key="1">
    <citation type="submission" date="2020-03" db="EMBL/GenBank/DDBJ databases">
        <title>Site-based positive gene gene selection in Geosmithia morbida across the United States reveals a broad range of putative effectors and factors for local host and environmental adapation.</title>
        <authorList>
            <person name="Onufrak A."/>
            <person name="Murdoch R.W."/>
            <person name="Gazis R."/>
            <person name="Huff M."/>
            <person name="Staton M."/>
            <person name="Klingeman W."/>
            <person name="Hadziabdic D."/>
        </authorList>
    </citation>
    <scope>NUCLEOTIDE SEQUENCE</scope>
    <source>
        <strain evidence="8">1262</strain>
    </source>
</reference>
<accession>A0A9P4YVT2</accession>
<dbReference type="GO" id="GO:0090575">
    <property type="term" value="C:RNA polymerase II transcription regulator complex"/>
    <property type="evidence" value="ECO:0007669"/>
    <property type="project" value="TreeGrafter"/>
</dbReference>
<keyword evidence="5" id="KW-0804">Transcription</keyword>
<comment type="similarity">
    <text evidence="2">Belongs to the bZIP family.</text>
</comment>
<dbReference type="InterPro" id="IPR050936">
    <property type="entry name" value="AP-1-like"/>
</dbReference>
<feature type="region of interest" description="Disordered" evidence="7">
    <location>
        <begin position="141"/>
        <end position="191"/>
    </location>
</feature>
<dbReference type="InterPro" id="IPR046347">
    <property type="entry name" value="bZIP_sf"/>
</dbReference>
<dbReference type="GO" id="GO:0001228">
    <property type="term" value="F:DNA-binding transcription activator activity, RNA polymerase II-specific"/>
    <property type="evidence" value="ECO:0007669"/>
    <property type="project" value="TreeGrafter"/>
</dbReference>
<feature type="compositionally biased region" description="Low complexity" evidence="7">
    <location>
        <begin position="17"/>
        <end position="30"/>
    </location>
</feature>
<keyword evidence="6" id="KW-0539">Nucleus</keyword>
<dbReference type="GeneID" id="55972373"/>
<organism evidence="8 9">
    <name type="scientific">Geosmithia morbida</name>
    <dbReference type="NCBI Taxonomy" id="1094350"/>
    <lineage>
        <taxon>Eukaryota</taxon>
        <taxon>Fungi</taxon>
        <taxon>Dikarya</taxon>
        <taxon>Ascomycota</taxon>
        <taxon>Pezizomycotina</taxon>
        <taxon>Sordariomycetes</taxon>
        <taxon>Hypocreomycetidae</taxon>
        <taxon>Hypocreales</taxon>
        <taxon>Bionectriaceae</taxon>
        <taxon>Geosmithia</taxon>
    </lineage>
</organism>
<evidence type="ECO:0000256" key="5">
    <source>
        <dbReference type="ARBA" id="ARBA00023163"/>
    </source>
</evidence>
<evidence type="ECO:0000313" key="8">
    <source>
        <dbReference type="EMBL" id="KAF4123447.1"/>
    </source>
</evidence>